<protein>
    <submittedName>
        <fullName evidence="2">Trypanosoma vivax</fullName>
    </submittedName>
</protein>
<gene>
    <name evidence="2" type="ORF">TVY486_1105650</name>
</gene>
<evidence type="ECO:0000256" key="1">
    <source>
        <dbReference type="SAM" id="MobiDB-lite"/>
    </source>
</evidence>
<organism evidence="2">
    <name type="scientific">Trypanosoma vivax (strain Y486)</name>
    <dbReference type="NCBI Taxonomy" id="1055687"/>
    <lineage>
        <taxon>Eukaryota</taxon>
        <taxon>Discoba</taxon>
        <taxon>Euglenozoa</taxon>
        <taxon>Kinetoplastea</taxon>
        <taxon>Metakinetoplastina</taxon>
        <taxon>Trypanosomatida</taxon>
        <taxon>Trypanosomatidae</taxon>
        <taxon>Trypanosoma</taxon>
        <taxon>Duttonella</taxon>
    </lineage>
</organism>
<dbReference type="AlphaFoldDB" id="G0UB94"/>
<feature type="region of interest" description="Disordered" evidence="1">
    <location>
        <begin position="186"/>
        <end position="224"/>
    </location>
</feature>
<dbReference type="VEuPathDB" id="TriTrypDB:TvY486_1105650"/>
<sequence length="583" mass="64422">MAAQVSLSLRAFASHFLLRCASRRCDSAVNRQSFANPLSYRVHIPTQPHQYARCLIKWNNTSPHCRWYNTDSFDCQRNVPGRLFLVTVLPVYCICSARFRVHPYIFFFSFCVYAHTFLSFSPLHVHTYHLNQYRFQCCRKGLPLLASFPERGIVAKLPFLMSSFFSNSTSGEPPRKKFQSEWKHFDRGTTGNNKGSLHFDGLGDEVGSDDEQDGPVVTQPGGGRVGLSLLQSMQQTLTTDSTPDKVFVQPEKLCVVEDYVPLSVGGFLQTSAETPACSMENIRVGDVMCLRFPEVTAPPAVPVKVAVNGRANSDADVPTPSGLCFVKEDELTTEEKMYGKRLTCDMLRELFEVGRVDRSTDSLEALFLDGTRQKLKVWAVRPAGFVESMLYHRWKKDEGSRPVRTVCASPQPVVGADDDAHKVGAERGGGLRGQTEPTAVNAGVWWVTPQLVVRIVEESAIDLLGKKFVVSSVSRKDKKIRLAPWSSATSLVTSTNGTTQGSSIDVVGCEALETVVPRVGECGMIVSGRMRGELVEVTSRLRADDGELHAVKVRSTLTGEEATVEPNEVCLIATAHCQQESKT</sequence>
<proteinExistence type="predicted"/>
<reference evidence="2" key="1">
    <citation type="journal article" date="2012" name="Proc. Natl. Acad. Sci. U.S.A.">
        <title>Antigenic diversity is generated by distinct evolutionary mechanisms in African trypanosome species.</title>
        <authorList>
            <person name="Jackson A.P."/>
            <person name="Berry A."/>
            <person name="Aslett M."/>
            <person name="Allison H.C."/>
            <person name="Burton P."/>
            <person name="Vavrova-Anderson J."/>
            <person name="Brown R."/>
            <person name="Browne H."/>
            <person name="Corton N."/>
            <person name="Hauser H."/>
            <person name="Gamble J."/>
            <person name="Gilderthorp R."/>
            <person name="Marcello L."/>
            <person name="McQuillan J."/>
            <person name="Otto T.D."/>
            <person name="Quail M.A."/>
            <person name="Sanders M.J."/>
            <person name="van Tonder A."/>
            <person name="Ginger M.L."/>
            <person name="Field M.C."/>
            <person name="Barry J.D."/>
            <person name="Hertz-Fowler C."/>
            <person name="Berriman M."/>
        </authorList>
    </citation>
    <scope>NUCLEOTIDE SEQUENCE</scope>
    <source>
        <strain evidence="2">Y486</strain>
    </source>
</reference>
<name>G0UB94_TRYVY</name>
<dbReference type="EMBL" id="HE573027">
    <property type="protein sequence ID" value="CCC53081.1"/>
    <property type="molecule type" value="Genomic_DNA"/>
</dbReference>
<feature type="compositionally biased region" description="Acidic residues" evidence="1">
    <location>
        <begin position="202"/>
        <end position="213"/>
    </location>
</feature>
<evidence type="ECO:0000313" key="2">
    <source>
        <dbReference type="EMBL" id="CCC53081.1"/>
    </source>
</evidence>
<accession>G0UB94</accession>